<gene>
    <name evidence="1" type="ORF">AGLY_003100</name>
</gene>
<dbReference type="Proteomes" id="UP000475862">
    <property type="component" value="Unassembled WGS sequence"/>
</dbReference>
<keyword evidence="2" id="KW-1185">Reference proteome</keyword>
<dbReference type="AlphaFoldDB" id="A0A6G0U3I6"/>
<sequence length="225" mass="26236">MIKQNKSLCEYYLNNISLIKALIFKLAINMKFYRLEKMLSPHIRHTTASRKFLQEFLQDIPPLIIGPVFDKTVPNNVTGLVGRTAYLHCRVKNLGNRTVNILNLIKVHHTNDRNNSKMCIQIINAFVVIVNHRILKPKSVTVNIMECIWDFELNMVNSAMDKNKKKTFNESHNPVMPQLQRVEKNRVIRVSRVSTPMRSEHWRPAPFMYHLGLTNPLILNFFCPS</sequence>
<organism evidence="1 2">
    <name type="scientific">Aphis glycines</name>
    <name type="common">Soybean aphid</name>
    <dbReference type="NCBI Taxonomy" id="307491"/>
    <lineage>
        <taxon>Eukaryota</taxon>
        <taxon>Metazoa</taxon>
        <taxon>Ecdysozoa</taxon>
        <taxon>Arthropoda</taxon>
        <taxon>Hexapoda</taxon>
        <taxon>Insecta</taxon>
        <taxon>Pterygota</taxon>
        <taxon>Neoptera</taxon>
        <taxon>Paraneoptera</taxon>
        <taxon>Hemiptera</taxon>
        <taxon>Sternorrhyncha</taxon>
        <taxon>Aphidomorpha</taxon>
        <taxon>Aphidoidea</taxon>
        <taxon>Aphididae</taxon>
        <taxon>Aphidini</taxon>
        <taxon>Aphis</taxon>
        <taxon>Aphis</taxon>
    </lineage>
</organism>
<reference evidence="1 2" key="1">
    <citation type="submission" date="2019-08" db="EMBL/GenBank/DDBJ databases">
        <title>The genome of the soybean aphid Biotype 1, its phylome, world population structure and adaptation to the North American continent.</title>
        <authorList>
            <person name="Giordano R."/>
            <person name="Donthu R.K."/>
            <person name="Hernandez A.G."/>
            <person name="Wright C.L."/>
            <person name="Zimin A.V."/>
        </authorList>
    </citation>
    <scope>NUCLEOTIDE SEQUENCE [LARGE SCALE GENOMIC DNA]</scope>
    <source>
        <tissue evidence="1">Whole aphids</tissue>
    </source>
</reference>
<name>A0A6G0U3I6_APHGL</name>
<protein>
    <submittedName>
        <fullName evidence="1">Uncharacterized protein</fullName>
    </submittedName>
</protein>
<dbReference type="Gene3D" id="2.60.40.10">
    <property type="entry name" value="Immunoglobulins"/>
    <property type="match status" value="1"/>
</dbReference>
<accession>A0A6G0U3I6</accession>
<dbReference type="InterPro" id="IPR013783">
    <property type="entry name" value="Ig-like_fold"/>
</dbReference>
<dbReference type="EMBL" id="VYZN01000009">
    <property type="protein sequence ID" value="KAE9543189.1"/>
    <property type="molecule type" value="Genomic_DNA"/>
</dbReference>
<evidence type="ECO:0000313" key="1">
    <source>
        <dbReference type="EMBL" id="KAE9543189.1"/>
    </source>
</evidence>
<comment type="caution">
    <text evidence="1">The sequence shown here is derived from an EMBL/GenBank/DDBJ whole genome shotgun (WGS) entry which is preliminary data.</text>
</comment>
<evidence type="ECO:0000313" key="2">
    <source>
        <dbReference type="Proteomes" id="UP000475862"/>
    </source>
</evidence>
<proteinExistence type="predicted"/>
<dbReference type="OrthoDB" id="6365338at2759"/>